<dbReference type="GO" id="GO:0050567">
    <property type="term" value="F:glutaminyl-tRNA synthase (glutamine-hydrolyzing) activity"/>
    <property type="evidence" value="ECO:0007669"/>
    <property type="project" value="UniProtKB-UniRule"/>
</dbReference>
<dbReference type="HAMAP" id="MF_00120">
    <property type="entry name" value="GatA"/>
    <property type="match status" value="1"/>
</dbReference>
<keyword evidence="1" id="KW-0547">Nucleotide-binding</keyword>
<evidence type="ECO:0000313" key="3">
    <source>
        <dbReference type="Proteomes" id="UP000005239"/>
    </source>
</evidence>
<feature type="active site" description="Charge relay system" evidence="1">
    <location>
        <position position="48"/>
    </location>
</feature>
<dbReference type="SUPFAM" id="SSF75304">
    <property type="entry name" value="Amidase signature (AS) enzymes"/>
    <property type="match status" value="1"/>
</dbReference>
<dbReference type="GO" id="GO:0032543">
    <property type="term" value="P:mitochondrial translation"/>
    <property type="evidence" value="ECO:0000318"/>
    <property type="project" value="GO_Central"/>
</dbReference>
<comment type="catalytic activity">
    <reaction evidence="1">
        <text>L-glutamyl-tRNA(Gln) + L-glutamine + ATP + H2O = L-glutaminyl-tRNA(Gln) + L-glutamate + ADP + phosphate + H(+)</text>
        <dbReference type="Rhea" id="RHEA:17521"/>
        <dbReference type="Rhea" id="RHEA-COMP:9681"/>
        <dbReference type="Rhea" id="RHEA-COMP:9684"/>
        <dbReference type="ChEBI" id="CHEBI:15377"/>
        <dbReference type="ChEBI" id="CHEBI:15378"/>
        <dbReference type="ChEBI" id="CHEBI:29985"/>
        <dbReference type="ChEBI" id="CHEBI:30616"/>
        <dbReference type="ChEBI" id="CHEBI:43474"/>
        <dbReference type="ChEBI" id="CHEBI:58359"/>
        <dbReference type="ChEBI" id="CHEBI:78520"/>
        <dbReference type="ChEBI" id="CHEBI:78521"/>
        <dbReference type="ChEBI" id="CHEBI:456216"/>
        <dbReference type="EC" id="6.3.5.7"/>
    </reaction>
</comment>
<dbReference type="AlphaFoldDB" id="A0A2A6BH26"/>
<dbReference type="Proteomes" id="UP000005239">
    <property type="component" value="Unassembled WGS sequence"/>
</dbReference>
<keyword evidence="1" id="KW-0496">Mitochondrion</keyword>
<dbReference type="EnsemblMetazoa" id="PPA34408.1">
    <property type="protein sequence ID" value="PPA34408.1"/>
    <property type="gene ID" value="WBGene00272777"/>
</dbReference>
<dbReference type="Gene3D" id="3.90.1300.10">
    <property type="entry name" value="Amidase signature (AS) domain"/>
    <property type="match status" value="1"/>
</dbReference>
<name>A0A2A6BH26_PRIPA</name>
<keyword evidence="1" id="KW-0648">Protein biosynthesis</keyword>
<dbReference type="GO" id="GO:0005524">
    <property type="term" value="F:ATP binding"/>
    <property type="evidence" value="ECO:0007669"/>
    <property type="project" value="UniProtKB-KW"/>
</dbReference>
<dbReference type="InterPro" id="IPR004412">
    <property type="entry name" value="GatA"/>
</dbReference>
<comment type="similarity">
    <text evidence="1">Belongs to the amidase family. GatA subfamily.</text>
</comment>
<feature type="active site" description="Charge relay system" evidence="1">
    <location>
        <position position="130"/>
    </location>
</feature>
<gene>
    <name evidence="2" type="primary">WBGene00272777</name>
</gene>
<accession>A0A2A6BH26</accession>
<dbReference type="GO" id="GO:0070681">
    <property type="term" value="P:glutaminyl-tRNAGln biosynthesis via transamidation"/>
    <property type="evidence" value="ECO:0000318"/>
    <property type="project" value="GO_Central"/>
</dbReference>
<keyword evidence="3" id="KW-1185">Reference proteome</keyword>
<dbReference type="OrthoDB" id="421993at2759"/>
<accession>A0A8R1UMZ1</accession>
<dbReference type="InterPro" id="IPR036928">
    <property type="entry name" value="AS_sf"/>
</dbReference>
<sequence>MHKIEQAIAGAIRARSHNALITETFDLARAQARTALDNGLQPFPVVIKDCFALESVPMTCASRMLESFTPPYTATVVRRLIENGACVIGKANLDEFCMGTSSALGAFGPVKSGLSDESSINEDWLIPGGSSGGPAVAVQMGFAEMGLGSDTGGSTRNPAAFNGLVGLKPTYGICSRFGLVPLVNSMDAPSIFARTPEECARYLKMMLGVDPLDATSLDLPRERRRVEKLEGLRVGIPKEMHNDTLSSDAWAVWNAAAAALERAGARIEMVSLPYTKYSLICYHVLAAVDVASNMARFDGISFGHRSKSEDESTSSTYGLLAASRSESLNEVVRGRIFAGNYYLMKENRAKYYEQALKVRRLIADGMKKALGEVDVLLTPVACGPPPLYSDLSKGGFQREDADDFYTQPVNLAGNPAISVPFGSSSEKGLPIGVQLIGAHFEDLLLTDIARLRFDSCCKYRLVIGEVIKKIEEKSEVKRSSEMEV</sequence>
<dbReference type="PANTHER" id="PTHR11895">
    <property type="entry name" value="TRANSAMIDASE"/>
    <property type="match status" value="1"/>
</dbReference>
<dbReference type="Pfam" id="PF01425">
    <property type="entry name" value="Amidase"/>
    <property type="match status" value="1"/>
</dbReference>
<evidence type="ECO:0000313" key="2">
    <source>
        <dbReference type="EnsemblMetazoa" id="PPA34408.1"/>
    </source>
</evidence>
<dbReference type="EC" id="6.3.5.7" evidence="1"/>
<comment type="function">
    <text evidence="1">Allows the formation of correctly charged Gln-tRNA(Gln) through the transamidation of misacylated Glu-tRNA(Gln) in the mitochondria. The reaction takes place in the presence of glutamine and ATP through an activated gamma-phospho-Glu-tRNA(Gln).</text>
</comment>
<reference evidence="3" key="1">
    <citation type="journal article" date="2008" name="Nat. Genet.">
        <title>The Pristionchus pacificus genome provides a unique perspective on nematode lifestyle and parasitism.</title>
        <authorList>
            <person name="Dieterich C."/>
            <person name="Clifton S.W."/>
            <person name="Schuster L.N."/>
            <person name="Chinwalla A."/>
            <person name="Delehaunty K."/>
            <person name="Dinkelacker I."/>
            <person name="Fulton L."/>
            <person name="Fulton R."/>
            <person name="Godfrey J."/>
            <person name="Minx P."/>
            <person name="Mitreva M."/>
            <person name="Roeseler W."/>
            <person name="Tian H."/>
            <person name="Witte H."/>
            <person name="Yang S.P."/>
            <person name="Wilson R.K."/>
            <person name="Sommer R.J."/>
        </authorList>
    </citation>
    <scope>NUCLEOTIDE SEQUENCE [LARGE SCALE GENOMIC DNA]</scope>
    <source>
        <strain evidence="3">PS312</strain>
    </source>
</reference>
<proteinExistence type="inferred from homology"/>
<dbReference type="InterPro" id="IPR023631">
    <property type="entry name" value="Amidase_dom"/>
</dbReference>
<keyword evidence="1" id="KW-0067">ATP-binding</keyword>
<comment type="subcellular location">
    <subcellularLocation>
        <location evidence="1">Mitochondrion</location>
    </subcellularLocation>
</comment>
<organism evidence="2 3">
    <name type="scientific">Pristionchus pacificus</name>
    <name type="common">Parasitic nematode worm</name>
    <dbReference type="NCBI Taxonomy" id="54126"/>
    <lineage>
        <taxon>Eukaryota</taxon>
        <taxon>Metazoa</taxon>
        <taxon>Ecdysozoa</taxon>
        <taxon>Nematoda</taxon>
        <taxon>Chromadorea</taxon>
        <taxon>Rhabditida</taxon>
        <taxon>Rhabditina</taxon>
        <taxon>Diplogasteromorpha</taxon>
        <taxon>Diplogasteroidea</taxon>
        <taxon>Neodiplogasteridae</taxon>
        <taxon>Pristionchus</taxon>
    </lineage>
</organism>
<dbReference type="InterPro" id="IPR000120">
    <property type="entry name" value="Amidase"/>
</dbReference>
<protein>
    <recommendedName>
        <fullName evidence="1">Glutamyl-tRNA(Gln) amidotransferase subunit A, mitochondrial</fullName>
        <shortName evidence="1">Glu-AdT subunit A</shortName>
        <ecNumber evidence="1">6.3.5.7</ecNumber>
    </recommendedName>
</protein>
<comment type="subunit">
    <text evidence="1">Subunit of the heterotrimeric GatCAB amidotransferase (AdT) complex, composed of A, B and C subunits.</text>
</comment>
<dbReference type="GO" id="GO:0030956">
    <property type="term" value="C:glutamyl-tRNA(Gln) amidotransferase complex"/>
    <property type="evidence" value="ECO:0000318"/>
    <property type="project" value="GO_Central"/>
</dbReference>
<dbReference type="GO" id="GO:0005739">
    <property type="term" value="C:mitochondrion"/>
    <property type="evidence" value="ECO:0000318"/>
    <property type="project" value="GO_Central"/>
</dbReference>
<dbReference type="PANTHER" id="PTHR11895:SF7">
    <property type="entry name" value="GLUTAMYL-TRNA(GLN) AMIDOTRANSFERASE SUBUNIT A, MITOCHONDRIAL"/>
    <property type="match status" value="1"/>
</dbReference>
<reference evidence="2" key="2">
    <citation type="submission" date="2022-06" db="UniProtKB">
        <authorList>
            <consortium name="EnsemblMetazoa"/>
        </authorList>
    </citation>
    <scope>IDENTIFICATION</scope>
    <source>
        <strain evidence="2">PS312</strain>
    </source>
</reference>
<feature type="active site" description="Acyl-ester intermediate" evidence="1">
    <location>
        <position position="154"/>
    </location>
</feature>
<keyword evidence="1" id="KW-0436">Ligase</keyword>
<evidence type="ECO:0000256" key="1">
    <source>
        <dbReference type="HAMAP-Rule" id="MF_03150"/>
    </source>
</evidence>